<gene>
    <name evidence="2" type="ORF">ATJ78_1383</name>
</gene>
<dbReference type="Pfam" id="PF00535">
    <property type="entry name" value="Glycos_transf_2"/>
    <property type="match status" value="1"/>
</dbReference>
<accession>A0A2A9DV53</accession>
<dbReference type="EMBL" id="PDJE01000001">
    <property type="protein sequence ID" value="PFG30454.1"/>
    <property type="molecule type" value="Genomic_DNA"/>
</dbReference>
<evidence type="ECO:0000259" key="1">
    <source>
        <dbReference type="Pfam" id="PF00535"/>
    </source>
</evidence>
<reference evidence="2 3" key="1">
    <citation type="submission" date="2017-10" db="EMBL/GenBank/DDBJ databases">
        <title>Sequencing the genomes of 1000 actinobacteria strains.</title>
        <authorList>
            <person name="Klenk H.-P."/>
        </authorList>
    </citation>
    <scope>NUCLEOTIDE SEQUENCE [LARGE SCALE GENOMIC DNA]</scope>
    <source>
        <strain evidence="2 3">DSM 21798</strain>
    </source>
</reference>
<dbReference type="GO" id="GO:0016740">
    <property type="term" value="F:transferase activity"/>
    <property type="evidence" value="ECO:0007669"/>
    <property type="project" value="UniProtKB-KW"/>
</dbReference>
<proteinExistence type="predicted"/>
<feature type="domain" description="Glycosyltransferase 2-like" evidence="1">
    <location>
        <begin position="9"/>
        <end position="132"/>
    </location>
</feature>
<dbReference type="RefSeq" id="WP_169923413.1">
    <property type="nucleotide sequence ID" value="NZ_PDJE01000001.1"/>
</dbReference>
<dbReference type="PANTHER" id="PTHR43685:SF2">
    <property type="entry name" value="GLYCOSYLTRANSFERASE 2-LIKE DOMAIN-CONTAINING PROTEIN"/>
    <property type="match status" value="1"/>
</dbReference>
<dbReference type="InterPro" id="IPR050834">
    <property type="entry name" value="Glycosyltransf_2"/>
</dbReference>
<evidence type="ECO:0000313" key="3">
    <source>
        <dbReference type="Proteomes" id="UP000221369"/>
    </source>
</evidence>
<dbReference type="Gene3D" id="3.90.550.10">
    <property type="entry name" value="Spore Coat Polysaccharide Biosynthesis Protein SpsA, Chain A"/>
    <property type="match status" value="1"/>
</dbReference>
<evidence type="ECO:0000313" key="2">
    <source>
        <dbReference type="EMBL" id="PFG30454.1"/>
    </source>
</evidence>
<dbReference type="InterPro" id="IPR029044">
    <property type="entry name" value="Nucleotide-diphossugar_trans"/>
</dbReference>
<organism evidence="2 3">
    <name type="scientific">Paramicrobacterium agarici</name>
    <dbReference type="NCBI Taxonomy" id="630514"/>
    <lineage>
        <taxon>Bacteria</taxon>
        <taxon>Bacillati</taxon>
        <taxon>Actinomycetota</taxon>
        <taxon>Actinomycetes</taxon>
        <taxon>Micrococcales</taxon>
        <taxon>Microbacteriaceae</taxon>
        <taxon>Paramicrobacterium</taxon>
    </lineage>
</organism>
<dbReference type="AlphaFoldDB" id="A0A2A9DV53"/>
<protein>
    <submittedName>
        <fullName evidence="2">Glycosyl transferase family 2</fullName>
    </submittedName>
</protein>
<dbReference type="Proteomes" id="UP000221369">
    <property type="component" value="Unassembled WGS sequence"/>
</dbReference>
<name>A0A2A9DV53_9MICO</name>
<keyword evidence="3" id="KW-1185">Reference proteome</keyword>
<sequence>MTAAVPPVTIAMPVYNGADYIARSLAALQSQTFADFELLIRDNASTDDTEGIVQEFASSDSRIRYTRNEQNIGGARNSNALLADASAPLIMWAYHDDEPHPLLIKDSVDRLSDAGQSAVVAYPRVNLIDENSAVVGQHEDGDLDLGQPSAHERIRVLFQRKVAQIQFGLMRTHVVRESGGISVSTGGEFIMPTSMALRGRCLLSSPDAKRLSIRQHVDRSGGHRNSEAEWIDPSRPNVPFPYSRSITLMMKAVARAPLSMAERRRCFNAVLRYWAAPQLRSVAGDVARLPWDAGWITRR</sequence>
<dbReference type="PANTHER" id="PTHR43685">
    <property type="entry name" value="GLYCOSYLTRANSFERASE"/>
    <property type="match status" value="1"/>
</dbReference>
<keyword evidence="2" id="KW-0808">Transferase</keyword>
<dbReference type="InterPro" id="IPR001173">
    <property type="entry name" value="Glyco_trans_2-like"/>
</dbReference>
<comment type="caution">
    <text evidence="2">The sequence shown here is derived from an EMBL/GenBank/DDBJ whole genome shotgun (WGS) entry which is preliminary data.</text>
</comment>
<dbReference type="SUPFAM" id="SSF53448">
    <property type="entry name" value="Nucleotide-diphospho-sugar transferases"/>
    <property type="match status" value="1"/>
</dbReference>